<dbReference type="Pfam" id="PF01075">
    <property type="entry name" value="Glyco_transf_9"/>
    <property type="match status" value="1"/>
</dbReference>
<organism evidence="3 4">
    <name type="scientific">candidate division WWE3 bacterium RBG_16_37_10</name>
    <dbReference type="NCBI Taxonomy" id="1802610"/>
    <lineage>
        <taxon>Bacteria</taxon>
        <taxon>Katanobacteria</taxon>
    </lineage>
</organism>
<dbReference type="Gene3D" id="3.40.50.2000">
    <property type="entry name" value="Glycogen Phosphorylase B"/>
    <property type="match status" value="1"/>
</dbReference>
<evidence type="ECO:0000313" key="4">
    <source>
        <dbReference type="Proteomes" id="UP000177371"/>
    </source>
</evidence>
<dbReference type="Proteomes" id="UP000177371">
    <property type="component" value="Unassembled WGS sequence"/>
</dbReference>
<dbReference type="InterPro" id="IPR002201">
    <property type="entry name" value="Glyco_trans_9"/>
</dbReference>
<keyword evidence="2" id="KW-0808">Transferase</keyword>
<comment type="caution">
    <text evidence="3">The sequence shown here is derived from an EMBL/GenBank/DDBJ whole genome shotgun (WGS) entry which is preliminary data.</text>
</comment>
<keyword evidence="1" id="KW-0328">Glycosyltransferase</keyword>
<evidence type="ECO:0008006" key="5">
    <source>
        <dbReference type="Google" id="ProtNLM"/>
    </source>
</evidence>
<name>A0A1F4UTD3_UNCKA</name>
<dbReference type="STRING" id="1802610.A2W32_02575"/>
<dbReference type="InterPro" id="IPR051199">
    <property type="entry name" value="LPS_LOS_Heptosyltrfase"/>
</dbReference>
<dbReference type="SUPFAM" id="SSF53756">
    <property type="entry name" value="UDP-Glycosyltransferase/glycogen phosphorylase"/>
    <property type="match status" value="1"/>
</dbReference>
<reference evidence="3 4" key="1">
    <citation type="journal article" date="2016" name="Nat. Commun.">
        <title>Thousands of microbial genomes shed light on interconnected biogeochemical processes in an aquifer system.</title>
        <authorList>
            <person name="Anantharaman K."/>
            <person name="Brown C.T."/>
            <person name="Hug L.A."/>
            <person name="Sharon I."/>
            <person name="Castelle C.J."/>
            <person name="Probst A.J."/>
            <person name="Thomas B.C."/>
            <person name="Singh A."/>
            <person name="Wilkins M.J."/>
            <person name="Karaoz U."/>
            <person name="Brodie E.L."/>
            <person name="Williams K.H."/>
            <person name="Hubbard S.S."/>
            <person name="Banfield J.F."/>
        </authorList>
    </citation>
    <scope>NUCLEOTIDE SEQUENCE [LARGE SCALE GENOMIC DNA]</scope>
</reference>
<accession>A0A1F4UTD3</accession>
<dbReference type="PANTHER" id="PTHR30160">
    <property type="entry name" value="TETRAACYLDISACCHARIDE 4'-KINASE-RELATED"/>
    <property type="match status" value="1"/>
</dbReference>
<protein>
    <recommendedName>
        <fullName evidence="5">Glycosyl transferase family 9</fullName>
    </recommendedName>
</protein>
<dbReference type="GO" id="GO:0009244">
    <property type="term" value="P:lipopolysaccharide core region biosynthetic process"/>
    <property type="evidence" value="ECO:0007669"/>
    <property type="project" value="TreeGrafter"/>
</dbReference>
<proteinExistence type="predicted"/>
<evidence type="ECO:0000256" key="2">
    <source>
        <dbReference type="ARBA" id="ARBA00022679"/>
    </source>
</evidence>
<sequence>MAAVINLSQLFIGNDSGPLHLALALKVQSVAIFGFTSPHQVLSTRERCIVINKQLPSSSLYMHQYKYTPNLKDVNYLNQITVGDIMDGVRKALFNNSSKISSAINN</sequence>
<dbReference type="AlphaFoldDB" id="A0A1F4UTD3"/>
<dbReference type="PANTHER" id="PTHR30160:SF7">
    <property type="entry name" value="ADP-HEPTOSE--LPS HEPTOSYLTRANSFERASE 2"/>
    <property type="match status" value="1"/>
</dbReference>
<dbReference type="GO" id="GO:0005829">
    <property type="term" value="C:cytosol"/>
    <property type="evidence" value="ECO:0007669"/>
    <property type="project" value="TreeGrafter"/>
</dbReference>
<evidence type="ECO:0000313" key="3">
    <source>
        <dbReference type="EMBL" id="OGC48199.1"/>
    </source>
</evidence>
<gene>
    <name evidence="3" type="ORF">A2W32_02575</name>
</gene>
<dbReference type="GO" id="GO:0008713">
    <property type="term" value="F:ADP-heptose-lipopolysaccharide heptosyltransferase activity"/>
    <property type="evidence" value="ECO:0007669"/>
    <property type="project" value="TreeGrafter"/>
</dbReference>
<evidence type="ECO:0000256" key="1">
    <source>
        <dbReference type="ARBA" id="ARBA00022676"/>
    </source>
</evidence>
<dbReference type="EMBL" id="MEUT01000073">
    <property type="protein sequence ID" value="OGC48199.1"/>
    <property type="molecule type" value="Genomic_DNA"/>
</dbReference>